<keyword evidence="1" id="KW-0812">Transmembrane</keyword>
<proteinExistence type="predicted"/>
<dbReference type="RefSeq" id="WP_231417841.1">
    <property type="nucleotide sequence ID" value="NZ_CP126446.1"/>
</dbReference>
<keyword evidence="1" id="KW-1133">Transmembrane helix</keyword>
<accession>A0ABY8UWB6</accession>
<protein>
    <submittedName>
        <fullName evidence="2">Uncharacterized protein</fullName>
    </submittedName>
</protein>
<dbReference type="Proteomes" id="UP001236652">
    <property type="component" value="Chromosome"/>
</dbReference>
<organism evidence="2 3">
    <name type="scientific">Pontibacillus chungwhensis</name>
    <dbReference type="NCBI Taxonomy" id="265426"/>
    <lineage>
        <taxon>Bacteria</taxon>
        <taxon>Bacillati</taxon>
        <taxon>Bacillota</taxon>
        <taxon>Bacilli</taxon>
        <taxon>Bacillales</taxon>
        <taxon>Bacillaceae</taxon>
        <taxon>Pontibacillus</taxon>
    </lineage>
</organism>
<keyword evidence="1" id="KW-0472">Membrane</keyword>
<evidence type="ECO:0000313" key="2">
    <source>
        <dbReference type="EMBL" id="WIF97774.1"/>
    </source>
</evidence>
<name>A0ABY8UWB6_9BACI</name>
<dbReference type="EMBL" id="CP126446">
    <property type="protein sequence ID" value="WIF97774.1"/>
    <property type="molecule type" value="Genomic_DNA"/>
</dbReference>
<keyword evidence="3" id="KW-1185">Reference proteome</keyword>
<gene>
    <name evidence="2" type="ORF">QNI29_18930</name>
</gene>
<sequence length="385" mass="44710">MEFFAYRGIRQIVFSTLALISLGYLLESPSLFSFLSLLVCGYLGVGRDIIQHKDVKKKVHELLKEEESLHLLNVAYHAKFGKGFTSLTDRQLLFTDKKGELLDKISLSAVTDYGYEQQGTGNYVTTHEEYENFEVSKTTERKRIIFFIEYHSEDNTDDRYRTEFIFDGRHKKYYKKIEQLTTTGVVAEEKEDELQEILDTHKHTVSLNDYIENNRDSVVSTENIELDNICPELTGNSISHMEGLYKIAENNHPKINALIDKEKKFFLELLSMCYKIGNRIGIISLQQKNADFNLVERIEIPEIISRLYRLEEVPDLPVTKKLVYLKYKDLREFGDFSLPENVSIEIMENYIKGGYASTVVNYSYWLEEAKKLKNNNAPLPKNELA</sequence>
<reference evidence="2 3" key="1">
    <citation type="submission" date="2023-05" db="EMBL/GenBank/DDBJ databases">
        <title>Comparative genomics reveals the evidence of polycyclic aromatic hydrocarbons degradation in moderately halophilic genus Pontibacillus.</title>
        <authorList>
            <person name="Yang H."/>
            <person name="Qian Z."/>
        </authorList>
    </citation>
    <scope>NUCLEOTIDE SEQUENCE [LARGE SCALE GENOMIC DNA]</scope>
    <source>
        <strain evidence="3">HN14</strain>
    </source>
</reference>
<evidence type="ECO:0000313" key="3">
    <source>
        <dbReference type="Proteomes" id="UP001236652"/>
    </source>
</evidence>
<feature type="transmembrane region" description="Helical" evidence="1">
    <location>
        <begin position="9"/>
        <end position="26"/>
    </location>
</feature>
<evidence type="ECO:0000256" key="1">
    <source>
        <dbReference type="SAM" id="Phobius"/>
    </source>
</evidence>